<dbReference type="GO" id="GO:0071897">
    <property type="term" value="P:DNA biosynthetic process"/>
    <property type="evidence" value="ECO:0007669"/>
    <property type="project" value="UniProtKB-ARBA"/>
</dbReference>
<reference evidence="1" key="2">
    <citation type="submission" date="2014-07" db="EMBL/GenBank/DDBJ databases">
        <authorList>
            <person name="Hull J."/>
        </authorList>
    </citation>
    <scope>NUCLEOTIDE SEQUENCE</scope>
</reference>
<feature type="non-terminal residue" evidence="1">
    <location>
        <position position="1"/>
    </location>
</feature>
<dbReference type="EMBL" id="GBHO01030709">
    <property type="protein sequence ID" value="JAG12895.1"/>
    <property type="molecule type" value="Transcribed_RNA"/>
</dbReference>
<dbReference type="AlphaFoldDB" id="A0A0A9X730"/>
<protein>
    <submittedName>
        <fullName evidence="1">Pol polyprotein</fullName>
    </submittedName>
</protein>
<dbReference type="PANTHER" id="PTHR24559">
    <property type="entry name" value="TRANSPOSON TY3-I GAG-POL POLYPROTEIN"/>
    <property type="match status" value="1"/>
</dbReference>
<evidence type="ECO:0000313" key="1">
    <source>
        <dbReference type="EMBL" id="JAG12895.1"/>
    </source>
</evidence>
<accession>A0A0A9X730</accession>
<reference evidence="1" key="1">
    <citation type="journal article" date="2014" name="PLoS ONE">
        <title>Transcriptome-Based Identification of ABC Transporters in the Western Tarnished Plant Bug Lygus hesperus.</title>
        <authorList>
            <person name="Hull J.J."/>
            <person name="Chaney K."/>
            <person name="Geib S.M."/>
            <person name="Fabrick J.A."/>
            <person name="Brent C.S."/>
            <person name="Walsh D."/>
            <person name="Lavine L.C."/>
        </authorList>
    </citation>
    <scope>NUCLEOTIDE SEQUENCE</scope>
</reference>
<sequence>GRLVDGNTHLATLASADSCPKPSLHEAVHCVDPCSRYASLLQEFAEITRPPTFPRISQSHNTVHVIETSGQPIRSRFRRLAPEKLKIAKAEFQTMIDLGICRPSNSSWASPLHLVPKKDGGWRPCGDYRRLNSVT</sequence>
<dbReference type="PANTHER" id="PTHR24559:SF444">
    <property type="entry name" value="REVERSE TRANSCRIPTASE DOMAIN-CONTAINING PROTEIN"/>
    <property type="match status" value="1"/>
</dbReference>
<organism evidence="1">
    <name type="scientific">Lygus hesperus</name>
    <name type="common">Western plant bug</name>
    <dbReference type="NCBI Taxonomy" id="30085"/>
    <lineage>
        <taxon>Eukaryota</taxon>
        <taxon>Metazoa</taxon>
        <taxon>Ecdysozoa</taxon>
        <taxon>Arthropoda</taxon>
        <taxon>Hexapoda</taxon>
        <taxon>Insecta</taxon>
        <taxon>Pterygota</taxon>
        <taxon>Neoptera</taxon>
        <taxon>Paraneoptera</taxon>
        <taxon>Hemiptera</taxon>
        <taxon>Heteroptera</taxon>
        <taxon>Panheteroptera</taxon>
        <taxon>Cimicomorpha</taxon>
        <taxon>Miridae</taxon>
        <taxon>Mirini</taxon>
        <taxon>Lygus</taxon>
    </lineage>
</organism>
<feature type="non-terminal residue" evidence="1">
    <location>
        <position position="135"/>
    </location>
</feature>
<dbReference type="Gene3D" id="3.10.10.10">
    <property type="entry name" value="HIV Type 1 Reverse Transcriptase, subunit A, domain 1"/>
    <property type="match status" value="1"/>
</dbReference>
<name>A0A0A9X730_LYGHE</name>
<dbReference type="InterPro" id="IPR053134">
    <property type="entry name" value="RNA-dir_DNA_polymerase"/>
</dbReference>
<dbReference type="InterPro" id="IPR043502">
    <property type="entry name" value="DNA/RNA_pol_sf"/>
</dbReference>
<dbReference type="SUPFAM" id="SSF56672">
    <property type="entry name" value="DNA/RNA polymerases"/>
    <property type="match status" value="1"/>
</dbReference>
<gene>
    <name evidence="1" type="primary">pol_258</name>
    <name evidence="1" type="ORF">CM83_924</name>
</gene>
<proteinExistence type="predicted"/>